<evidence type="ECO:0000313" key="5">
    <source>
        <dbReference type="Proteomes" id="UP000478052"/>
    </source>
</evidence>
<feature type="compositionally biased region" description="Polar residues" evidence="2">
    <location>
        <begin position="311"/>
        <end position="342"/>
    </location>
</feature>
<name>A0A6G0YGW2_APHCR</name>
<evidence type="ECO:0000256" key="2">
    <source>
        <dbReference type="SAM" id="MobiDB-lite"/>
    </source>
</evidence>
<protein>
    <submittedName>
        <fullName evidence="4">Uncharacterized protein</fullName>
    </submittedName>
</protein>
<keyword evidence="3" id="KW-1133">Transmembrane helix</keyword>
<keyword evidence="3" id="KW-0812">Transmembrane</keyword>
<feature type="compositionally biased region" description="Basic residues" evidence="2">
    <location>
        <begin position="343"/>
        <end position="362"/>
    </location>
</feature>
<keyword evidence="3" id="KW-0472">Membrane</keyword>
<dbReference type="OrthoDB" id="6614634at2759"/>
<evidence type="ECO:0000313" key="4">
    <source>
        <dbReference type="EMBL" id="KAF0755662.1"/>
    </source>
</evidence>
<dbReference type="EMBL" id="VUJU01004061">
    <property type="protein sequence ID" value="KAF0755662.1"/>
    <property type="molecule type" value="Genomic_DNA"/>
</dbReference>
<keyword evidence="1" id="KW-0175">Coiled coil</keyword>
<feature type="compositionally biased region" description="Acidic residues" evidence="2">
    <location>
        <begin position="141"/>
        <end position="151"/>
    </location>
</feature>
<evidence type="ECO:0000256" key="1">
    <source>
        <dbReference type="SAM" id="Coils"/>
    </source>
</evidence>
<organism evidence="4 5">
    <name type="scientific">Aphis craccivora</name>
    <name type="common">Cowpea aphid</name>
    <dbReference type="NCBI Taxonomy" id="307492"/>
    <lineage>
        <taxon>Eukaryota</taxon>
        <taxon>Metazoa</taxon>
        <taxon>Ecdysozoa</taxon>
        <taxon>Arthropoda</taxon>
        <taxon>Hexapoda</taxon>
        <taxon>Insecta</taxon>
        <taxon>Pterygota</taxon>
        <taxon>Neoptera</taxon>
        <taxon>Paraneoptera</taxon>
        <taxon>Hemiptera</taxon>
        <taxon>Sternorrhyncha</taxon>
        <taxon>Aphidomorpha</taxon>
        <taxon>Aphidoidea</taxon>
        <taxon>Aphididae</taxon>
        <taxon>Aphidini</taxon>
        <taxon>Aphis</taxon>
        <taxon>Aphis</taxon>
    </lineage>
</organism>
<gene>
    <name evidence="4" type="ORF">FWK35_00019487</name>
</gene>
<feature type="coiled-coil region" evidence="1">
    <location>
        <begin position="167"/>
        <end position="194"/>
    </location>
</feature>
<proteinExistence type="predicted"/>
<dbReference type="Proteomes" id="UP000478052">
    <property type="component" value="Unassembled WGS sequence"/>
</dbReference>
<accession>A0A6G0YGW2</accession>
<reference evidence="4 5" key="1">
    <citation type="submission" date="2019-08" db="EMBL/GenBank/DDBJ databases">
        <title>Whole genome of Aphis craccivora.</title>
        <authorList>
            <person name="Voronova N.V."/>
            <person name="Shulinski R.S."/>
            <person name="Bandarenka Y.V."/>
            <person name="Zhorov D.G."/>
            <person name="Warner D."/>
        </authorList>
    </citation>
    <scope>NUCLEOTIDE SEQUENCE [LARGE SCALE GENOMIC DNA]</scope>
    <source>
        <strain evidence="4">180601</strain>
        <tissue evidence="4">Whole Body</tissue>
    </source>
</reference>
<feature type="region of interest" description="Disordered" evidence="2">
    <location>
        <begin position="134"/>
        <end position="154"/>
    </location>
</feature>
<keyword evidence="5" id="KW-1185">Reference proteome</keyword>
<dbReference type="AlphaFoldDB" id="A0A6G0YGW2"/>
<feature type="compositionally biased region" description="Polar residues" evidence="2">
    <location>
        <begin position="277"/>
        <end position="293"/>
    </location>
</feature>
<feature type="region of interest" description="Disordered" evidence="2">
    <location>
        <begin position="277"/>
        <end position="387"/>
    </location>
</feature>
<feature type="transmembrane region" description="Helical" evidence="3">
    <location>
        <begin position="549"/>
        <end position="572"/>
    </location>
</feature>
<sequence>MDYNSIDEDDVENLRLAALMTIKKKSYLPESRIQKSENNVPSIFAHSKSSYNYSTKNEGESTSNKLFNKYPLRRASFRKSAYSNSNLISIIPSDIECDFHTDLTISTPVLTSEDKNVSNIPNLNNEVNEVSTKFSRLEHESDSEESEDSDLEMYKRDESDDCDILSLGEKDTDLDDLEKLMDIIEAEIANKDNESSLKESSKLKTNNNCVVKNATELNVDKNKLIPLNQPKIIKDSKLQLNLPPCTSLKPCVILKSPIPYNRKRSTSPCIKNLNRCSTQVDRSKNQSKSSPPTKLSPIKEKNVSPLKYFSQKPQDPSSSLNKTYSVSSQVTLPNIRQLSPFNRKSRSPLKRKSRSPLKRKSRSPNNEKSNSPIKKLKSRLISPTIPRVDGNNNLQKTIIIKPAQKQEIMKQFDSIVKAADDKKLCIQHNDFVDLRTEIKRRRALRLNMNHLGVKRKSESLYPTRLLQSAIKDIFNYIDVYDVIFKIKYCFCLDQYNNSGKLESSTSAKRLKSNFKKEPLHLRVTSFHNNNMKLKGSEKIIRQNINVFDVLIICIFFFTFVNFIFSFCINYIFKNCFYGFNYNQFRLNYRIT</sequence>
<comment type="caution">
    <text evidence="4">The sequence shown here is derived from an EMBL/GenBank/DDBJ whole genome shotgun (WGS) entry which is preliminary data.</text>
</comment>
<evidence type="ECO:0000256" key="3">
    <source>
        <dbReference type="SAM" id="Phobius"/>
    </source>
</evidence>